<accession>A0A484GPL6</accession>
<comment type="caution">
    <text evidence="1">The sequence shown here is derived from an EMBL/GenBank/DDBJ whole genome shotgun (WGS) entry which is preliminary data.</text>
</comment>
<organism evidence="1 2">
    <name type="scientific">Sousa chinensis</name>
    <name type="common">Indo-pacific humpbacked dolphin</name>
    <name type="synonym">Steno chinensis</name>
    <dbReference type="NCBI Taxonomy" id="103600"/>
    <lineage>
        <taxon>Eukaryota</taxon>
        <taxon>Metazoa</taxon>
        <taxon>Chordata</taxon>
        <taxon>Craniata</taxon>
        <taxon>Vertebrata</taxon>
        <taxon>Euteleostomi</taxon>
        <taxon>Mammalia</taxon>
        <taxon>Eutheria</taxon>
        <taxon>Laurasiatheria</taxon>
        <taxon>Artiodactyla</taxon>
        <taxon>Whippomorpha</taxon>
        <taxon>Cetacea</taxon>
        <taxon>Odontoceti</taxon>
        <taxon>Delphinidae</taxon>
        <taxon>Sousa</taxon>
    </lineage>
</organism>
<dbReference type="Proteomes" id="UP000295264">
    <property type="component" value="Unassembled WGS sequence"/>
</dbReference>
<keyword evidence="2" id="KW-1185">Reference proteome</keyword>
<gene>
    <name evidence="1" type="ORF">DBR06_SOUSAS5310044</name>
</gene>
<proteinExistence type="predicted"/>
<evidence type="ECO:0000313" key="2">
    <source>
        <dbReference type="Proteomes" id="UP000295264"/>
    </source>
</evidence>
<feature type="non-terminal residue" evidence="1">
    <location>
        <position position="43"/>
    </location>
</feature>
<dbReference type="AlphaFoldDB" id="A0A484GPL6"/>
<evidence type="ECO:0000313" key="1">
    <source>
        <dbReference type="EMBL" id="TEA37615.1"/>
    </source>
</evidence>
<protein>
    <submittedName>
        <fullName evidence="1">Uncharacterized protein</fullName>
    </submittedName>
</protein>
<feature type="non-terminal residue" evidence="1">
    <location>
        <position position="1"/>
    </location>
</feature>
<dbReference type="EMBL" id="QWLN02005217">
    <property type="protein sequence ID" value="TEA37615.1"/>
    <property type="molecule type" value="Genomic_DNA"/>
</dbReference>
<name>A0A484GPL6_SOUCH</name>
<reference evidence="1 2" key="1">
    <citation type="journal article" date="2018" name="Genomics">
        <title>Molecular footprints of inshore aquatic adaptation in Indo-Pacific humpback dolphin (Sousa chinensis).</title>
        <authorList>
            <person name="Ming Y."/>
            <person name="Jian J."/>
            <person name="Yu F."/>
            <person name="Yu X."/>
            <person name="Wang J."/>
            <person name="Liu W."/>
        </authorList>
    </citation>
    <scope>NUCLEOTIDE SEQUENCE [LARGE SCALE GENOMIC DNA]</scope>
    <source>
        <strain evidence="1">MY-2018</strain>
        <tissue evidence="1">Skin</tissue>
    </source>
</reference>
<sequence>IVRPFLSVNSPMCDEVRALAKGFPTFAARVTSSSSEDSLVLNK</sequence>